<evidence type="ECO:0000313" key="8">
    <source>
        <dbReference type="Proteomes" id="UP000656804"/>
    </source>
</evidence>
<accession>A0A930UYK8</accession>
<feature type="transmembrane region" description="Helical" evidence="5">
    <location>
        <begin position="61"/>
        <end position="79"/>
    </location>
</feature>
<sequence>MSPPDPTKVRSALAALDRARTRSRTSWRQRWARLRSRSWQIGQCAVAAAVAWWFAKDVAGHPAPFFAPVAAVVSLGISYGQRLQRVAEVTIGVAVGVFVSDLLIHVLGSGPWQIGLIVALAMSAALLLDDGALLVTQSAVQAIIVSTLLPSSGDAFLRWTDALIGGGVALVAATVVPRAPLRRPRERAAVVVRKVAELLRGVATGIEGGDAEGALVRLQDARATEVLVRDLQIAADEGLSVTASSPFRVRHKSDVRSLRELIEPLDLALRNTRVVVRRVAVTTHLGYPVPASYAVLARELAAAADAMGDELAAGLQAVAAQPALLEVARMSGEVERSQYLSAEVVLAQLRSIIADLLAATGMDPMEATEALPPPSGWDG</sequence>
<proteinExistence type="predicted"/>
<feature type="transmembrane region" description="Helical" evidence="5">
    <location>
        <begin position="156"/>
        <end position="177"/>
    </location>
</feature>
<keyword evidence="3 5" id="KW-1133">Transmembrane helix</keyword>
<evidence type="ECO:0000256" key="2">
    <source>
        <dbReference type="ARBA" id="ARBA00022692"/>
    </source>
</evidence>
<evidence type="ECO:0000256" key="4">
    <source>
        <dbReference type="ARBA" id="ARBA00023136"/>
    </source>
</evidence>
<evidence type="ECO:0000256" key="5">
    <source>
        <dbReference type="SAM" id="Phobius"/>
    </source>
</evidence>
<keyword evidence="8" id="KW-1185">Reference proteome</keyword>
<reference evidence="7" key="1">
    <citation type="submission" date="2020-11" db="EMBL/GenBank/DDBJ databases">
        <title>Nocardioides sp. CBS4Y-1, whole genome shotgun sequence.</title>
        <authorList>
            <person name="Tuo L."/>
        </authorList>
    </citation>
    <scope>NUCLEOTIDE SEQUENCE</scope>
    <source>
        <strain evidence="7">CBS4Y-1</strain>
    </source>
</reference>
<evidence type="ECO:0000256" key="1">
    <source>
        <dbReference type="ARBA" id="ARBA00004141"/>
    </source>
</evidence>
<gene>
    <name evidence="7" type="ORF">ISG29_10390</name>
</gene>
<dbReference type="InterPro" id="IPR049453">
    <property type="entry name" value="Memb_transporter_dom"/>
</dbReference>
<feature type="transmembrane region" description="Helical" evidence="5">
    <location>
        <begin position="86"/>
        <end position="104"/>
    </location>
</feature>
<name>A0A930UYK8_9ACTN</name>
<organism evidence="7 8">
    <name type="scientific">Nocardioides acrostichi</name>
    <dbReference type="NCBI Taxonomy" id="2784339"/>
    <lineage>
        <taxon>Bacteria</taxon>
        <taxon>Bacillati</taxon>
        <taxon>Actinomycetota</taxon>
        <taxon>Actinomycetes</taxon>
        <taxon>Propionibacteriales</taxon>
        <taxon>Nocardioidaceae</taxon>
        <taxon>Nocardioides</taxon>
    </lineage>
</organism>
<keyword evidence="2 5" id="KW-0812">Transmembrane</keyword>
<dbReference type="Proteomes" id="UP000656804">
    <property type="component" value="Unassembled WGS sequence"/>
</dbReference>
<feature type="transmembrane region" description="Helical" evidence="5">
    <location>
        <begin position="38"/>
        <end position="55"/>
    </location>
</feature>
<dbReference type="Pfam" id="PF13515">
    <property type="entry name" value="FUSC_2"/>
    <property type="match status" value="1"/>
</dbReference>
<dbReference type="RefSeq" id="WP_194503356.1">
    <property type="nucleotide sequence ID" value="NZ_JADIVZ010000004.1"/>
</dbReference>
<dbReference type="EMBL" id="JADIVZ010000004">
    <property type="protein sequence ID" value="MBF4162102.1"/>
    <property type="molecule type" value="Genomic_DNA"/>
</dbReference>
<evidence type="ECO:0000313" key="7">
    <source>
        <dbReference type="EMBL" id="MBF4162102.1"/>
    </source>
</evidence>
<evidence type="ECO:0000259" key="6">
    <source>
        <dbReference type="Pfam" id="PF13515"/>
    </source>
</evidence>
<dbReference type="GO" id="GO:0016020">
    <property type="term" value="C:membrane"/>
    <property type="evidence" value="ECO:0007669"/>
    <property type="project" value="UniProtKB-SubCell"/>
</dbReference>
<protein>
    <submittedName>
        <fullName evidence="7">FUSC family protein</fullName>
    </submittedName>
</protein>
<comment type="caution">
    <text evidence="7">The sequence shown here is derived from an EMBL/GenBank/DDBJ whole genome shotgun (WGS) entry which is preliminary data.</text>
</comment>
<evidence type="ECO:0000256" key="3">
    <source>
        <dbReference type="ARBA" id="ARBA00022989"/>
    </source>
</evidence>
<feature type="domain" description="Integral membrane bound transporter" evidence="6">
    <location>
        <begin position="51"/>
        <end position="171"/>
    </location>
</feature>
<feature type="transmembrane region" description="Helical" evidence="5">
    <location>
        <begin position="110"/>
        <end position="128"/>
    </location>
</feature>
<keyword evidence="4 5" id="KW-0472">Membrane</keyword>
<dbReference type="AlphaFoldDB" id="A0A930UYK8"/>
<comment type="subcellular location">
    <subcellularLocation>
        <location evidence="1">Membrane</location>
        <topology evidence="1">Multi-pass membrane protein</topology>
    </subcellularLocation>
</comment>